<protein>
    <recommendedName>
        <fullName evidence="4">Transmembrane protein</fullName>
    </recommendedName>
</protein>
<feature type="transmembrane region" description="Helical" evidence="1">
    <location>
        <begin position="133"/>
        <end position="150"/>
    </location>
</feature>
<proteinExistence type="predicted"/>
<dbReference type="EMBL" id="JBBPBF010000004">
    <property type="protein sequence ID" value="KAK7614487.1"/>
    <property type="molecule type" value="Genomic_DNA"/>
</dbReference>
<keyword evidence="1" id="KW-0472">Membrane</keyword>
<organism evidence="2 3">
    <name type="scientific">Phyllosticta paracitricarpa</name>
    <dbReference type="NCBI Taxonomy" id="2016321"/>
    <lineage>
        <taxon>Eukaryota</taxon>
        <taxon>Fungi</taxon>
        <taxon>Dikarya</taxon>
        <taxon>Ascomycota</taxon>
        <taxon>Pezizomycotina</taxon>
        <taxon>Dothideomycetes</taxon>
        <taxon>Dothideomycetes incertae sedis</taxon>
        <taxon>Botryosphaeriales</taxon>
        <taxon>Phyllostictaceae</taxon>
        <taxon>Phyllosticta</taxon>
    </lineage>
</organism>
<gene>
    <name evidence="2" type="ORF">JOL62DRAFT_308371</name>
</gene>
<reference evidence="2 3" key="1">
    <citation type="submission" date="2024-04" db="EMBL/GenBank/DDBJ databases">
        <title>Phyllosticta paracitricarpa is synonymous to the EU quarantine fungus P. citricarpa based on phylogenomic analyses.</title>
        <authorList>
            <consortium name="Lawrence Berkeley National Laboratory"/>
            <person name="Van ingen-buijs V.A."/>
            <person name="Van westerhoven A.C."/>
            <person name="Haridas S."/>
            <person name="Skiadas P."/>
            <person name="Martin F."/>
            <person name="Groenewald J.Z."/>
            <person name="Crous P.W."/>
            <person name="Seidl M.F."/>
        </authorList>
    </citation>
    <scope>NUCLEOTIDE SEQUENCE [LARGE SCALE GENOMIC DNA]</scope>
    <source>
        <strain evidence="2 3">CBS 141358</strain>
    </source>
</reference>
<dbReference type="Proteomes" id="UP001367316">
    <property type="component" value="Unassembled WGS sequence"/>
</dbReference>
<evidence type="ECO:0000313" key="3">
    <source>
        <dbReference type="Proteomes" id="UP001367316"/>
    </source>
</evidence>
<accession>A0ABR1NJB3</accession>
<keyword evidence="1" id="KW-0812">Transmembrane</keyword>
<evidence type="ECO:0008006" key="4">
    <source>
        <dbReference type="Google" id="ProtNLM"/>
    </source>
</evidence>
<keyword evidence="1" id="KW-1133">Transmembrane helix</keyword>
<evidence type="ECO:0000313" key="2">
    <source>
        <dbReference type="EMBL" id="KAK7614487.1"/>
    </source>
</evidence>
<evidence type="ECO:0000256" key="1">
    <source>
        <dbReference type="SAM" id="Phobius"/>
    </source>
</evidence>
<sequence length="455" mass="50608">MSTGRRAGRGANSRVEIHSHARTYYLLFIYIYLAPDHHLFHSFDSQIPLLIASRSFLILQILPSSRSRTHNLFLSFVKQFDPMESRSPSPSSEDSSDRRAFDENSYRDIIRRGSNFNREVLPEHAPGRHRRDAIGFCFIVLVAIMAYLFVQQQQQGERPTSTLHSIIKSRQPGSQNNISRDASREIQTLGQLPAKVQGFEHIDAVVESATSGALSRSNAPRDALGAVQFTPTVLDRAAKSIQRVAKHGRTAGKNFKSLLNMAETAALSSPADVENKLKILRETVSMANASLDTVHELLNSTREDLQPTINNLALLHEAFHETLDYLVAEANRGPSAWEAVMSGVKNLTFLLSAGIFGGGISPQLEHDATAKLAQEISEARSTVANSIGLLHLYADFLEANVVARVRAEDVSSRWTKLDVLETWLSQGRLDLVDECIPTNYEELLGLLEPYRLLLE</sequence>
<comment type="caution">
    <text evidence="2">The sequence shown here is derived from an EMBL/GenBank/DDBJ whole genome shotgun (WGS) entry which is preliminary data.</text>
</comment>
<keyword evidence="3" id="KW-1185">Reference proteome</keyword>
<name>A0ABR1NJB3_9PEZI</name>